<dbReference type="AlphaFoldDB" id="A0A1G7MZH0"/>
<proteinExistence type="predicted"/>
<dbReference type="EMBL" id="FNAV01000046">
    <property type="protein sequence ID" value="SDF67077.1"/>
    <property type="molecule type" value="Genomic_DNA"/>
</dbReference>
<dbReference type="OrthoDB" id="5174363at2"/>
<dbReference type="STRING" id="282683.SAMN04488105_14610"/>
<dbReference type="InterPro" id="IPR029044">
    <property type="entry name" value="Nucleotide-diphossugar_trans"/>
</dbReference>
<gene>
    <name evidence="2" type="ORF">SAMN04488105_14610</name>
</gene>
<organism evidence="2 3">
    <name type="scientific">Salipiger thiooxidans</name>
    <dbReference type="NCBI Taxonomy" id="282683"/>
    <lineage>
        <taxon>Bacteria</taxon>
        <taxon>Pseudomonadati</taxon>
        <taxon>Pseudomonadota</taxon>
        <taxon>Alphaproteobacteria</taxon>
        <taxon>Rhodobacterales</taxon>
        <taxon>Roseobacteraceae</taxon>
        <taxon>Salipiger</taxon>
    </lineage>
</organism>
<protein>
    <submittedName>
        <fullName evidence="2">Glycosyl transferase family 2</fullName>
    </submittedName>
</protein>
<name>A0A1G7MZH0_9RHOB</name>
<keyword evidence="3" id="KW-1185">Reference proteome</keyword>
<dbReference type="Gene3D" id="3.90.550.10">
    <property type="entry name" value="Spore Coat Polysaccharide Biosynthesis Protein SpsA, Chain A"/>
    <property type="match status" value="1"/>
</dbReference>
<evidence type="ECO:0000259" key="1">
    <source>
        <dbReference type="Pfam" id="PF00535"/>
    </source>
</evidence>
<dbReference type="CDD" id="cd00761">
    <property type="entry name" value="Glyco_tranf_GTA_type"/>
    <property type="match status" value="1"/>
</dbReference>
<accession>A0A1G7MZH0</accession>
<dbReference type="GO" id="GO:0016740">
    <property type="term" value="F:transferase activity"/>
    <property type="evidence" value="ECO:0007669"/>
    <property type="project" value="UniProtKB-KW"/>
</dbReference>
<dbReference type="Proteomes" id="UP000198994">
    <property type="component" value="Unassembled WGS sequence"/>
</dbReference>
<feature type="non-terminal residue" evidence="2">
    <location>
        <position position="159"/>
    </location>
</feature>
<feature type="domain" description="Glycosyltransferase 2-like" evidence="1">
    <location>
        <begin position="55"/>
        <end position="133"/>
    </location>
</feature>
<dbReference type="SUPFAM" id="SSF53448">
    <property type="entry name" value="Nucleotide-diphospho-sugar transferases"/>
    <property type="match status" value="1"/>
</dbReference>
<dbReference type="RefSeq" id="WP_131822088.1">
    <property type="nucleotide sequence ID" value="NZ_FNAV01000046.1"/>
</dbReference>
<dbReference type="InterPro" id="IPR001173">
    <property type="entry name" value="Glyco_trans_2-like"/>
</dbReference>
<dbReference type="Pfam" id="PF00535">
    <property type="entry name" value="Glycos_transf_2"/>
    <property type="match status" value="1"/>
</dbReference>
<evidence type="ECO:0000313" key="3">
    <source>
        <dbReference type="Proteomes" id="UP000198994"/>
    </source>
</evidence>
<sequence length="159" mass="17578">MSDSVDGLTVAISAMTDRRAGLVLPPPCPGLRYLLLVQEARGPADAGFAPELLARDDLRIVPLPGRGLSNSRNAALELAEDPYLAFSDDDLALEPRGLLLLRDVLRGDDRLDLVAGWRRETLPPRGHRRHVLHRLSLYNSGRVCAPEFMVRRAAVRRRG</sequence>
<evidence type="ECO:0000313" key="2">
    <source>
        <dbReference type="EMBL" id="SDF67077.1"/>
    </source>
</evidence>
<keyword evidence="2" id="KW-0808">Transferase</keyword>
<reference evidence="3" key="1">
    <citation type="submission" date="2016-10" db="EMBL/GenBank/DDBJ databases">
        <authorList>
            <person name="Varghese N."/>
            <person name="Submissions S."/>
        </authorList>
    </citation>
    <scope>NUCLEOTIDE SEQUENCE [LARGE SCALE GENOMIC DNA]</scope>
    <source>
        <strain evidence="3">DSM 10146</strain>
    </source>
</reference>